<evidence type="ECO:0000256" key="1">
    <source>
        <dbReference type="SAM" id="Phobius"/>
    </source>
</evidence>
<dbReference type="PANTHER" id="PTHR34978">
    <property type="entry name" value="POSSIBLE SENSOR-TRANSDUCER PROTEIN BLAR"/>
    <property type="match status" value="1"/>
</dbReference>
<protein>
    <submittedName>
        <fullName evidence="3">M56 family metallopeptidase</fullName>
    </submittedName>
</protein>
<dbReference type="CDD" id="cd07326">
    <property type="entry name" value="M56_BlaR1_MecR1_like"/>
    <property type="match status" value="1"/>
</dbReference>
<reference evidence="3 4" key="1">
    <citation type="submission" date="2023-12" db="EMBL/GenBank/DDBJ databases">
        <title>Whole genome sequencing of Paenibacillus phoenicis isolated from the Phoenix Mars Lander spacecraft assembly facility.</title>
        <authorList>
            <person name="Garcia A."/>
            <person name="Venkateswaran K."/>
        </authorList>
    </citation>
    <scope>NUCLEOTIDE SEQUENCE [LARGE SCALE GENOMIC DNA]</scope>
    <source>
        <strain evidence="3 4">3PO2SA</strain>
    </source>
</reference>
<dbReference type="InterPro" id="IPR052173">
    <property type="entry name" value="Beta-lactam_resp_regulator"/>
</dbReference>
<dbReference type="EMBL" id="JAYERP010000001">
    <property type="protein sequence ID" value="MEA3570721.1"/>
    <property type="molecule type" value="Genomic_DNA"/>
</dbReference>
<feature type="transmembrane region" description="Helical" evidence="1">
    <location>
        <begin position="59"/>
        <end position="80"/>
    </location>
</feature>
<evidence type="ECO:0000259" key="2">
    <source>
        <dbReference type="Pfam" id="PF05569"/>
    </source>
</evidence>
<keyword evidence="1" id="KW-0472">Membrane</keyword>
<keyword evidence="1" id="KW-0812">Transmembrane</keyword>
<dbReference type="Pfam" id="PF05569">
    <property type="entry name" value="Peptidase_M56"/>
    <property type="match status" value="1"/>
</dbReference>
<feature type="transmembrane region" description="Helical" evidence="1">
    <location>
        <begin position="9"/>
        <end position="30"/>
    </location>
</feature>
<keyword evidence="1" id="KW-1133">Transmembrane helix</keyword>
<dbReference type="InterPro" id="IPR008756">
    <property type="entry name" value="Peptidase_M56"/>
</dbReference>
<dbReference type="Proteomes" id="UP001292216">
    <property type="component" value="Unassembled WGS sequence"/>
</dbReference>
<sequence>MITIKKHDIIFFLMIAIGLLLWINMAIYMLHEIWGYSIQWGILEYCLSALGESTMIHQFILIGLNIVIIYSLLTFFYILFKQVNLKKQWNKEVRFKSDILLTEAINRTFQQFNGKIIVIKDHSLFALTYGFVRPRIVISTKMLACFDQEEITAVLLHEYAHLKKFDPLRSLIINIIKDSLPFVPIFKKMHYFIHVWMEIDADQYAMMHMGSPYALGSVLYKCASSNHQRLPIGVGFADDPINYRIQKLIEPSSHIKIPMMDIPPMVISFSVFITFAVIMLFNGCT</sequence>
<name>A0ABU5PLA5_9BACL</name>
<dbReference type="Gene3D" id="3.30.2010.10">
    <property type="entry name" value="Metalloproteases ('zincins'), catalytic domain"/>
    <property type="match status" value="1"/>
</dbReference>
<evidence type="ECO:0000313" key="4">
    <source>
        <dbReference type="Proteomes" id="UP001292216"/>
    </source>
</evidence>
<accession>A0ABU5PLA5</accession>
<keyword evidence="4" id="KW-1185">Reference proteome</keyword>
<gene>
    <name evidence="3" type="ORF">U9M73_11990</name>
</gene>
<comment type="caution">
    <text evidence="3">The sequence shown here is derived from an EMBL/GenBank/DDBJ whole genome shotgun (WGS) entry which is preliminary data.</text>
</comment>
<organism evidence="3 4">
    <name type="scientific">Paenibacillus phoenicis</name>
    <dbReference type="NCBI Taxonomy" id="554117"/>
    <lineage>
        <taxon>Bacteria</taxon>
        <taxon>Bacillati</taxon>
        <taxon>Bacillota</taxon>
        <taxon>Bacilli</taxon>
        <taxon>Bacillales</taxon>
        <taxon>Paenibacillaceae</taxon>
        <taxon>Paenibacillus</taxon>
    </lineage>
</organism>
<dbReference type="RefSeq" id="WP_164744113.1">
    <property type="nucleotide sequence ID" value="NZ_CBCSKM010000018.1"/>
</dbReference>
<evidence type="ECO:0000313" key="3">
    <source>
        <dbReference type="EMBL" id="MEA3570721.1"/>
    </source>
</evidence>
<feature type="transmembrane region" description="Helical" evidence="1">
    <location>
        <begin position="262"/>
        <end position="281"/>
    </location>
</feature>
<proteinExistence type="predicted"/>
<feature type="domain" description="Peptidase M56" evidence="2">
    <location>
        <begin position="64"/>
        <end position="206"/>
    </location>
</feature>
<dbReference type="PANTHER" id="PTHR34978:SF3">
    <property type="entry name" value="SLR0241 PROTEIN"/>
    <property type="match status" value="1"/>
</dbReference>